<dbReference type="GO" id="GO:0016747">
    <property type="term" value="F:acyltransferase activity, transferring groups other than amino-acyl groups"/>
    <property type="evidence" value="ECO:0007669"/>
    <property type="project" value="InterPro"/>
</dbReference>
<dbReference type="Gene3D" id="3.40.630.30">
    <property type="match status" value="1"/>
</dbReference>
<name>A0A8A4THA1_SULCO</name>
<dbReference type="AlphaFoldDB" id="A0A8A4THA1"/>
<dbReference type="InterPro" id="IPR016181">
    <property type="entry name" value="Acyl_CoA_acyltransferase"/>
</dbReference>
<keyword evidence="1" id="KW-0808">Transferase</keyword>
<dbReference type="CDD" id="cd04301">
    <property type="entry name" value="NAT_SF"/>
    <property type="match status" value="1"/>
</dbReference>
<protein>
    <submittedName>
        <fullName evidence="4">GNAT family N-acetyltransferase</fullName>
    </submittedName>
</protein>
<evidence type="ECO:0000256" key="2">
    <source>
        <dbReference type="ARBA" id="ARBA00023315"/>
    </source>
</evidence>
<dbReference type="RefSeq" id="WP_237378208.1">
    <property type="nucleotide sequence ID" value="NZ_CP071793.1"/>
</dbReference>
<proteinExistence type="predicted"/>
<sequence>MNTPPTIRAARPEEAQVLTELALRSKAYWGYDPEFMEACREELTIGPDKIRDDVFHHYLAQRDTDILGFYALEKLAPEGTFELDALFVAPEHIGQGVGRALIEHAKQVAARVGGRRLIIQGDPNAEAFYRAAGGEITGQRESGSVPGRFLPIFTIALG</sequence>
<dbReference type="KEGG" id="scor:J3U87_23475"/>
<evidence type="ECO:0000313" key="4">
    <source>
        <dbReference type="EMBL" id="QTD48552.1"/>
    </source>
</evidence>
<organism evidence="4 5">
    <name type="scientific">Sulfidibacter corallicola</name>
    <dbReference type="NCBI Taxonomy" id="2818388"/>
    <lineage>
        <taxon>Bacteria</taxon>
        <taxon>Pseudomonadati</taxon>
        <taxon>Acidobacteriota</taxon>
        <taxon>Holophagae</taxon>
        <taxon>Acanthopleuribacterales</taxon>
        <taxon>Acanthopleuribacteraceae</taxon>
        <taxon>Sulfidibacter</taxon>
    </lineage>
</organism>
<feature type="domain" description="N-acetyltransferase" evidence="3">
    <location>
        <begin position="5"/>
        <end position="156"/>
    </location>
</feature>
<evidence type="ECO:0000313" key="5">
    <source>
        <dbReference type="Proteomes" id="UP000663929"/>
    </source>
</evidence>
<dbReference type="EMBL" id="CP071793">
    <property type="protein sequence ID" value="QTD48552.1"/>
    <property type="molecule type" value="Genomic_DNA"/>
</dbReference>
<evidence type="ECO:0000256" key="1">
    <source>
        <dbReference type="ARBA" id="ARBA00022679"/>
    </source>
</evidence>
<dbReference type="PROSITE" id="PS51186">
    <property type="entry name" value="GNAT"/>
    <property type="match status" value="1"/>
</dbReference>
<evidence type="ECO:0000259" key="3">
    <source>
        <dbReference type="PROSITE" id="PS51186"/>
    </source>
</evidence>
<gene>
    <name evidence="4" type="ORF">J3U87_23475</name>
</gene>
<dbReference type="Proteomes" id="UP000663929">
    <property type="component" value="Chromosome"/>
</dbReference>
<keyword evidence="5" id="KW-1185">Reference proteome</keyword>
<reference evidence="4" key="1">
    <citation type="submission" date="2021-03" db="EMBL/GenBank/DDBJ databases">
        <title>Acanthopleuribacteraceae sp. M133.</title>
        <authorList>
            <person name="Wang G."/>
        </authorList>
    </citation>
    <scope>NUCLEOTIDE SEQUENCE</scope>
    <source>
        <strain evidence="4">M133</strain>
    </source>
</reference>
<keyword evidence="2" id="KW-0012">Acyltransferase</keyword>
<accession>A0A8A4THA1</accession>
<dbReference type="Pfam" id="PF00583">
    <property type="entry name" value="Acetyltransf_1"/>
    <property type="match status" value="1"/>
</dbReference>
<dbReference type="SUPFAM" id="SSF55729">
    <property type="entry name" value="Acyl-CoA N-acyltransferases (Nat)"/>
    <property type="match status" value="1"/>
</dbReference>
<dbReference type="InterPro" id="IPR000182">
    <property type="entry name" value="GNAT_dom"/>
</dbReference>
<dbReference type="InterPro" id="IPR050832">
    <property type="entry name" value="Bact_Acetyltransf"/>
</dbReference>
<dbReference type="PANTHER" id="PTHR43877">
    <property type="entry name" value="AMINOALKYLPHOSPHONATE N-ACETYLTRANSFERASE-RELATED-RELATED"/>
    <property type="match status" value="1"/>
</dbReference>